<gene>
    <name evidence="1" type="ORF">AVDCRST_MAG15-327</name>
</gene>
<accession>A0A6J4NJP3</accession>
<dbReference type="EMBL" id="CADCUU010000051">
    <property type="protein sequence ID" value="CAA9388924.1"/>
    <property type="molecule type" value="Genomic_DNA"/>
</dbReference>
<feature type="non-terminal residue" evidence="1">
    <location>
        <position position="1"/>
    </location>
</feature>
<sequence>EVRCLGVWYLRDLHRCGWNARRGHADSDELLPRLEHGWQPHGPLHRDGAL</sequence>
<reference evidence="1" key="1">
    <citation type="submission" date="2020-02" db="EMBL/GenBank/DDBJ databases">
        <authorList>
            <person name="Meier V. D."/>
        </authorList>
    </citation>
    <scope>NUCLEOTIDE SEQUENCE</scope>
    <source>
        <strain evidence="1">AVDCRST_MAG15</strain>
    </source>
</reference>
<feature type="non-terminal residue" evidence="1">
    <location>
        <position position="50"/>
    </location>
</feature>
<name>A0A6J4NJP3_9RHOB</name>
<proteinExistence type="predicted"/>
<protein>
    <submittedName>
        <fullName evidence="1">Uncharacterized protein</fullName>
    </submittedName>
</protein>
<dbReference type="AlphaFoldDB" id="A0A6J4NJP3"/>
<evidence type="ECO:0000313" key="1">
    <source>
        <dbReference type="EMBL" id="CAA9388924.1"/>
    </source>
</evidence>
<organism evidence="1">
    <name type="scientific">uncultured Rubellimicrobium sp</name>
    <dbReference type="NCBI Taxonomy" id="543078"/>
    <lineage>
        <taxon>Bacteria</taxon>
        <taxon>Pseudomonadati</taxon>
        <taxon>Pseudomonadota</taxon>
        <taxon>Alphaproteobacteria</taxon>
        <taxon>Rhodobacterales</taxon>
        <taxon>Roseobacteraceae</taxon>
        <taxon>Rubellimicrobium</taxon>
        <taxon>environmental samples</taxon>
    </lineage>
</organism>